<comment type="caution">
    <text evidence="1">The sequence shown here is derived from an EMBL/GenBank/DDBJ whole genome shotgun (WGS) entry which is preliminary data.</text>
</comment>
<dbReference type="EMBL" id="PDCK01000044">
    <property type="protein sequence ID" value="PRQ26270.1"/>
    <property type="molecule type" value="Genomic_DNA"/>
</dbReference>
<keyword evidence="2" id="KW-1185">Reference proteome</keyword>
<dbReference type="AlphaFoldDB" id="A0A2P6PWF9"/>
<proteinExistence type="predicted"/>
<gene>
    <name evidence="1" type="ORF">RchiOBHm_Chr6g0292741</name>
</gene>
<name>A0A2P6PWF9_ROSCH</name>
<accession>A0A2P6PWF9</accession>
<evidence type="ECO:0000313" key="2">
    <source>
        <dbReference type="Proteomes" id="UP000238479"/>
    </source>
</evidence>
<protein>
    <submittedName>
        <fullName evidence="1">Uncharacterized protein</fullName>
    </submittedName>
</protein>
<dbReference type="Gramene" id="PRQ26270">
    <property type="protein sequence ID" value="PRQ26270"/>
    <property type="gene ID" value="RchiOBHm_Chr6g0292741"/>
</dbReference>
<organism evidence="1 2">
    <name type="scientific">Rosa chinensis</name>
    <name type="common">China rose</name>
    <dbReference type="NCBI Taxonomy" id="74649"/>
    <lineage>
        <taxon>Eukaryota</taxon>
        <taxon>Viridiplantae</taxon>
        <taxon>Streptophyta</taxon>
        <taxon>Embryophyta</taxon>
        <taxon>Tracheophyta</taxon>
        <taxon>Spermatophyta</taxon>
        <taxon>Magnoliopsida</taxon>
        <taxon>eudicotyledons</taxon>
        <taxon>Gunneridae</taxon>
        <taxon>Pentapetalae</taxon>
        <taxon>rosids</taxon>
        <taxon>fabids</taxon>
        <taxon>Rosales</taxon>
        <taxon>Rosaceae</taxon>
        <taxon>Rosoideae</taxon>
        <taxon>Rosoideae incertae sedis</taxon>
        <taxon>Rosa</taxon>
    </lineage>
</organism>
<sequence length="87" mass="9240">MLRSIAMKRFPSSLTRPATVAGAAVSLFSDCECGVDDLGDCGRGVLDQEYVFDLQWVAAANVHGASDSVKMIPSGRGWDDDQVAMAC</sequence>
<dbReference type="Proteomes" id="UP000238479">
    <property type="component" value="Chromosome 6"/>
</dbReference>
<reference evidence="1 2" key="1">
    <citation type="journal article" date="2018" name="Nat. Genet.">
        <title>The Rosa genome provides new insights in the design of modern roses.</title>
        <authorList>
            <person name="Bendahmane M."/>
        </authorList>
    </citation>
    <scope>NUCLEOTIDE SEQUENCE [LARGE SCALE GENOMIC DNA]</scope>
    <source>
        <strain evidence="2">cv. Old Blush</strain>
    </source>
</reference>
<evidence type="ECO:0000313" key="1">
    <source>
        <dbReference type="EMBL" id="PRQ26270.1"/>
    </source>
</evidence>